<dbReference type="EMBL" id="BMCP01000001">
    <property type="protein sequence ID" value="GGE36376.1"/>
    <property type="molecule type" value="Genomic_DNA"/>
</dbReference>
<evidence type="ECO:0000313" key="3">
    <source>
        <dbReference type="Proteomes" id="UP000602745"/>
    </source>
</evidence>
<name>A0A8J2VQ10_9RHOB</name>
<proteinExistence type="predicted"/>
<reference evidence="2" key="2">
    <citation type="submission" date="2020-09" db="EMBL/GenBank/DDBJ databases">
        <authorList>
            <person name="Sun Q."/>
            <person name="Sedlacek I."/>
        </authorList>
    </citation>
    <scope>NUCLEOTIDE SEQUENCE</scope>
    <source>
        <strain evidence="2">CCM 7684</strain>
    </source>
</reference>
<feature type="region of interest" description="Disordered" evidence="1">
    <location>
        <begin position="531"/>
        <end position="564"/>
    </location>
</feature>
<evidence type="ECO:0000256" key="1">
    <source>
        <dbReference type="SAM" id="MobiDB-lite"/>
    </source>
</evidence>
<accession>A0A8J2VQ10</accession>
<comment type="caution">
    <text evidence="2">The sequence shown here is derived from an EMBL/GenBank/DDBJ whole genome shotgun (WGS) entry which is preliminary data.</text>
</comment>
<gene>
    <name evidence="2" type="ORF">GCM10007276_12320</name>
</gene>
<dbReference type="Proteomes" id="UP000602745">
    <property type="component" value="Unassembled WGS sequence"/>
</dbReference>
<protein>
    <submittedName>
        <fullName evidence="2">Uncharacterized protein</fullName>
    </submittedName>
</protein>
<keyword evidence="3" id="KW-1185">Reference proteome</keyword>
<evidence type="ECO:0000313" key="2">
    <source>
        <dbReference type="EMBL" id="GGE36376.1"/>
    </source>
</evidence>
<reference evidence="2" key="1">
    <citation type="journal article" date="2014" name="Int. J. Syst. Evol. Microbiol.">
        <title>Complete genome sequence of Corynebacterium casei LMG S-19264T (=DSM 44701T), isolated from a smear-ripened cheese.</title>
        <authorList>
            <consortium name="US DOE Joint Genome Institute (JGI-PGF)"/>
            <person name="Walter F."/>
            <person name="Albersmeier A."/>
            <person name="Kalinowski J."/>
            <person name="Ruckert C."/>
        </authorList>
    </citation>
    <scope>NUCLEOTIDE SEQUENCE</scope>
    <source>
        <strain evidence="2">CCM 7684</strain>
    </source>
</reference>
<dbReference type="RefSeq" id="WP_188408779.1">
    <property type="nucleotide sequence ID" value="NZ_BMCP01000001.1"/>
</dbReference>
<organism evidence="2 3">
    <name type="scientific">Agaricicola taiwanensis</name>
    <dbReference type="NCBI Taxonomy" id="591372"/>
    <lineage>
        <taxon>Bacteria</taxon>
        <taxon>Pseudomonadati</taxon>
        <taxon>Pseudomonadota</taxon>
        <taxon>Alphaproteobacteria</taxon>
        <taxon>Rhodobacterales</taxon>
        <taxon>Paracoccaceae</taxon>
        <taxon>Agaricicola</taxon>
    </lineage>
</organism>
<feature type="compositionally biased region" description="Low complexity" evidence="1">
    <location>
        <begin position="531"/>
        <end position="551"/>
    </location>
</feature>
<sequence>MNISVPNFGPPAVDFSPLANLGATLGGSIKGWRDERQARNAFAKGVDYFLPEQQAISTSPLADLGTAVPASLTTETPTPQQRVNTAHAAFAQPQGGQMVSNSAIARGIMELAQSRGLDPLDMATAISYETGGTFDPTKAGPTTQYGRHRGFIQFGEPQAKQYGVDWSNPVDSQLGANGAIGRYLDATGVKPGMGLLDIYSAINAGRVGRYNASDANNGGAPGTVADKVNQQMAGHRQKAARLLGIDPNASSMTTASPVSNTQVMEIAAQAPRVTREQLIELGNMGPSGRAMAMGILKDMRGGQADYKVVGNDLLRIGRDGSVTVAHSAGANGGNVNRGLNPQYGVDANGNPVLLQLGADGTAVQTQLPEGVTLSKEPIRLDAGTHFVLLDPISRQPIGQVQKDLAGAERAKAEGKAEGEATANLPSTLATADNMISTIDGVLNDPALSSATGIMSWRQAVPGTEAYRFGERARMLEGQAFLQAFESLKGGGQITEVEGQKATQAIGRLSTSQRAEDYRAALKELRDIVQASKARAQQRAGQQPAAQSQQAPKRLRYNPATGALE</sequence>
<dbReference type="AlphaFoldDB" id="A0A8J2VQ10"/>